<evidence type="ECO:0000256" key="8">
    <source>
        <dbReference type="PROSITE-ProRule" id="PRU01360"/>
    </source>
</evidence>
<gene>
    <name evidence="12" type="ORF">CRP01_21000</name>
</gene>
<evidence type="ECO:0000256" key="6">
    <source>
        <dbReference type="ARBA" id="ARBA00023136"/>
    </source>
</evidence>
<keyword evidence="7 8" id="KW-0998">Cell outer membrane</keyword>
<evidence type="ECO:0000256" key="4">
    <source>
        <dbReference type="ARBA" id="ARBA00022692"/>
    </source>
</evidence>
<dbReference type="InterPro" id="IPR023997">
    <property type="entry name" value="TonB-dep_OMP_SusC/RagA_CS"/>
</dbReference>
<dbReference type="InterPro" id="IPR008969">
    <property type="entry name" value="CarboxyPept-like_regulatory"/>
</dbReference>
<dbReference type="AlphaFoldDB" id="A0A2D0N833"/>
<name>A0A2D0N833_FLAN2</name>
<dbReference type="NCBIfam" id="TIGR04056">
    <property type="entry name" value="OMP_RagA_SusC"/>
    <property type="match status" value="1"/>
</dbReference>
<keyword evidence="6 8" id="KW-0472">Membrane</keyword>
<dbReference type="Proteomes" id="UP000223913">
    <property type="component" value="Unassembled WGS sequence"/>
</dbReference>
<keyword evidence="2 8" id="KW-0813">Transport</keyword>
<comment type="caution">
    <text evidence="12">The sequence shown here is derived from an EMBL/GenBank/DDBJ whole genome shotgun (WGS) entry which is preliminary data.</text>
</comment>
<evidence type="ECO:0000256" key="2">
    <source>
        <dbReference type="ARBA" id="ARBA00022448"/>
    </source>
</evidence>
<dbReference type="OrthoDB" id="9768177at2"/>
<evidence type="ECO:0000313" key="12">
    <source>
        <dbReference type="EMBL" id="PHN04637.1"/>
    </source>
</evidence>
<dbReference type="SUPFAM" id="SSF49464">
    <property type="entry name" value="Carboxypeptidase regulatory domain-like"/>
    <property type="match status" value="1"/>
</dbReference>
<dbReference type="Pfam" id="PF13715">
    <property type="entry name" value="CarbopepD_reg_2"/>
    <property type="match status" value="1"/>
</dbReference>
<feature type="domain" description="TonB-dependent receptor plug" evidence="11">
    <location>
        <begin position="120"/>
        <end position="224"/>
    </location>
</feature>
<comment type="subcellular location">
    <subcellularLocation>
        <location evidence="1 8">Cell outer membrane</location>
        <topology evidence="1 8">Multi-pass membrane protein</topology>
    </subcellularLocation>
</comment>
<dbReference type="GO" id="GO:0009279">
    <property type="term" value="C:cell outer membrane"/>
    <property type="evidence" value="ECO:0007669"/>
    <property type="project" value="UniProtKB-SubCell"/>
</dbReference>
<evidence type="ECO:0000256" key="1">
    <source>
        <dbReference type="ARBA" id="ARBA00004571"/>
    </source>
</evidence>
<dbReference type="Gene3D" id="2.60.40.1120">
    <property type="entry name" value="Carboxypeptidase-like, regulatory domain"/>
    <property type="match status" value="1"/>
</dbReference>
<dbReference type="InterPro" id="IPR037066">
    <property type="entry name" value="Plug_dom_sf"/>
</dbReference>
<dbReference type="Gene3D" id="2.170.130.10">
    <property type="entry name" value="TonB-dependent receptor, plug domain"/>
    <property type="match status" value="1"/>
</dbReference>
<dbReference type="SUPFAM" id="SSF56935">
    <property type="entry name" value="Porins"/>
    <property type="match status" value="1"/>
</dbReference>
<dbReference type="InterPro" id="IPR000531">
    <property type="entry name" value="Beta-barrel_TonB"/>
</dbReference>
<dbReference type="InterPro" id="IPR012910">
    <property type="entry name" value="Plug_dom"/>
</dbReference>
<dbReference type="NCBIfam" id="TIGR04057">
    <property type="entry name" value="SusC_RagA_signa"/>
    <property type="match status" value="1"/>
</dbReference>
<keyword evidence="5 9" id="KW-0798">TonB box</keyword>
<evidence type="ECO:0000313" key="13">
    <source>
        <dbReference type="Proteomes" id="UP000223913"/>
    </source>
</evidence>
<organism evidence="12 13">
    <name type="scientific">Flavilitoribacter nigricans (strain ATCC 23147 / DSM 23189 / NBRC 102662 / NCIMB 1420 / SS-2)</name>
    <name type="common">Lewinella nigricans</name>
    <dbReference type="NCBI Taxonomy" id="1122177"/>
    <lineage>
        <taxon>Bacteria</taxon>
        <taxon>Pseudomonadati</taxon>
        <taxon>Bacteroidota</taxon>
        <taxon>Saprospiria</taxon>
        <taxon>Saprospirales</taxon>
        <taxon>Lewinellaceae</taxon>
        <taxon>Flavilitoribacter</taxon>
    </lineage>
</organism>
<dbReference type="Gene3D" id="2.40.170.20">
    <property type="entry name" value="TonB-dependent receptor, beta-barrel domain"/>
    <property type="match status" value="1"/>
</dbReference>
<dbReference type="InterPro" id="IPR023996">
    <property type="entry name" value="TonB-dep_OMP_SusC/RagA"/>
</dbReference>
<dbReference type="Pfam" id="PF00593">
    <property type="entry name" value="TonB_dep_Rec_b-barrel"/>
    <property type="match status" value="1"/>
</dbReference>
<dbReference type="InterPro" id="IPR039426">
    <property type="entry name" value="TonB-dep_rcpt-like"/>
</dbReference>
<evidence type="ECO:0000256" key="9">
    <source>
        <dbReference type="RuleBase" id="RU003357"/>
    </source>
</evidence>
<comment type="similarity">
    <text evidence="8 9">Belongs to the TonB-dependent receptor family.</text>
</comment>
<dbReference type="EMBL" id="PDUD01000025">
    <property type="protein sequence ID" value="PHN04637.1"/>
    <property type="molecule type" value="Genomic_DNA"/>
</dbReference>
<evidence type="ECO:0000259" key="10">
    <source>
        <dbReference type="Pfam" id="PF00593"/>
    </source>
</evidence>
<reference evidence="12 13" key="1">
    <citation type="submission" date="2017-10" db="EMBL/GenBank/DDBJ databases">
        <title>The draft genome sequence of Lewinella nigricans NBRC 102662.</title>
        <authorList>
            <person name="Wang K."/>
        </authorList>
    </citation>
    <scope>NUCLEOTIDE SEQUENCE [LARGE SCALE GENOMIC DNA]</scope>
    <source>
        <strain evidence="12 13">NBRC 102662</strain>
    </source>
</reference>
<feature type="domain" description="TonB-dependent receptor-like beta-barrel" evidence="10">
    <location>
        <begin position="436"/>
        <end position="997"/>
    </location>
</feature>
<dbReference type="Pfam" id="PF07715">
    <property type="entry name" value="Plug"/>
    <property type="match status" value="1"/>
</dbReference>
<keyword evidence="4 8" id="KW-0812">Transmembrane</keyword>
<sequence>MLVGLGGLFSPPAMATAGPGENYLFEMAHQVSGTITSDEGEPLIGVTVLVKGTSVGTVSDFDGKYDIELEDPNGVLVFSYTGYQSQEIAVNGRSMVDLVMSVDVTALEEVVVVGYGSQKKVNLTGAVSSITSEALANRPIASVGQGLQGLIPNLNISIRNGDPTTSADFNIRGFESINGGSPLILVDGVPMALERINPNDIASVNVLKDASAAAVYGARAAFGVILVETKKGKSGKVNIQLSSELSAAKPIFNMDPVNDPYQFVLARNQANIRTNGAPSYSDDYIAGVKAYSEGTGPDWAVVDGVLQYYGYNDYQNRLMTDLAPQQRYDLSISGASDNASYYVSLGTLSKDGYLRSDNNEKFTRYNALMKADFKVNDWISLDEKIVFNTQVSDKPHFYNWDVNINTVARVSPILPIEFPDLDYYLTPGDRDQFAPYIGKHFASLNFFPYLEQGGRENYTVNDLWLTQGLSLTPLSGLRIRGEFSYNTYHRDYQDVASKIEVIESQDIQTGVQIGNGFSGNDWINNISNYNQYYVLNTYAEYTFDKSDFHFFKAMVGFNQEWGRNSFIRSQANTLITPLVTDLNATTGGQQTFGGKSHVSLRGTFYRLNYIFKDRYLFEANGRYDGTSRFPKDDRFGFFPSFSVGWRISEEAFMDGTENWLDNLKVRASYGTLGNQLLGNDFYPYVSTMGIGTSPYMMSGGSRTPYVSAAGLVSPTLTWETVVSKNLGLDVTVLNQRLDVSLDVYTRETKDMLTDVEYPAILGTGAPRANAADLKTSGWETAVTWRDKIGQDWNYRVTLALSDWQTEITKYDNPTGALSEYYVGQKIGEIWGYETVGIFQTEAEVAEAADQSRIGSNWRPGDIRYADLNGDGVISPGSNTLDDPGDRRIIANATPRYNFGVNLDLNYKNWSLTTFFQGIGKRDYWPSDGNWTWFFPYNAGHVEWYYITDTWTEDNRDAYFPAAHISTNTKQNLQVQSRYIQNASYVRLKNVTLSYALSPAAANKIGLGGAQVYIAGMNLWEYSKIRKPLDPESLHTNILSGQNYNGAVEYPMQRIFSFGANINF</sequence>
<protein>
    <submittedName>
        <fullName evidence="12">SusC/RagA family TonB-linked outer membrane protein</fullName>
    </submittedName>
</protein>
<dbReference type="PROSITE" id="PS52016">
    <property type="entry name" value="TONB_DEPENDENT_REC_3"/>
    <property type="match status" value="1"/>
</dbReference>
<keyword evidence="13" id="KW-1185">Reference proteome</keyword>
<evidence type="ECO:0000256" key="5">
    <source>
        <dbReference type="ARBA" id="ARBA00023077"/>
    </source>
</evidence>
<dbReference type="InterPro" id="IPR036942">
    <property type="entry name" value="Beta-barrel_TonB_sf"/>
</dbReference>
<accession>A0A2D0N833</accession>
<keyword evidence="3 8" id="KW-1134">Transmembrane beta strand</keyword>
<evidence type="ECO:0000259" key="11">
    <source>
        <dbReference type="Pfam" id="PF07715"/>
    </source>
</evidence>
<evidence type="ECO:0000256" key="7">
    <source>
        <dbReference type="ARBA" id="ARBA00023237"/>
    </source>
</evidence>
<evidence type="ECO:0000256" key="3">
    <source>
        <dbReference type="ARBA" id="ARBA00022452"/>
    </source>
</evidence>
<proteinExistence type="inferred from homology"/>